<evidence type="ECO:0000313" key="1">
    <source>
        <dbReference type="EMBL" id="DAF57009.1"/>
    </source>
</evidence>
<sequence length="163" mass="18793">MEEYHEEVQINAEEVQPSTPEVVKADYFRNRRKQYNQVVKLEMPSGIYFEVRRPDIVKLIKKGIIPTDVAVDISNLIEKATNSSKDGAKFHMNAEEYKKYSEMVDTLTIASVVSPTVKEGDVTDEEYDDNIISVDDIEMRDKEFLFIYANSGVTDLKPFRTEE</sequence>
<protein>
    <submittedName>
        <fullName evidence="1">Uncharacterized protein</fullName>
    </submittedName>
</protein>
<organism evidence="1">
    <name type="scientific">Myoviridae sp. ctp4Q36</name>
    <dbReference type="NCBI Taxonomy" id="2827708"/>
    <lineage>
        <taxon>Viruses</taxon>
        <taxon>Duplodnaviria</taxon>
        <taxon>Heunggongvirae</taxon>
        <taxon>Uroviricota</taxon>
        <taxon>Caudoviricetes</taxon>
    </lineage>
</organism>
<dbReference type="EMBL" id="BK032725">
    <property type="protein sequence ID" value="DAF57009.1"/>
    <property type="molecule type" value="Genomic_DNA"/>
</dbReference>
<proteinExistence type="predicted"/>
<dbReference type="InterPro" id="IPR055815">
    <property type="entry name" value="DUF7391"/>
</dbReference>
<reference evidence="1" key="1">
    <citation type="journal article" date="2021" name="Proc. Natl. Acad. Sci. U.S.A.">
        <title>A Catalog of Tens of Thousands of Viruses from Human Metagenomes Reveals Hidden Associations with Chronic Diseases.</title>
        <authorList>
            <person name="Tisza M.J."/>
            <person name="Buck C.B."/>
        </authorList>
    </citation>
    <scope>NUCLEOTIDE SEQUENCE</scope>
    <source>
        <strain evidence="1">Ctp4Q36</strain>
    </source>
</reference>
<name>A0A8S5T164_9CAUD</name>
<accession>A0A8S5T164</accession>
<dbReference type="Pfam" id="PF24117">
    <property type="entry name" value="DUF7391"/>
    <property type="match status" value="1"/>
</dbReference>